<keyword evidence="4" id="KW-0596">Phosphopantetheine</keyword>
<dbReference type="InterPro" id="IPR020806">
    <property type="entry name" value="PKS_PP-bd"/>
</dbReference>
<evidence type="ECO:0000313" key="13">
    <source>
        <dbReference type="Proteomes" id="UP000315636"/>
    </source>
</evidence>
<dbReference type="Gene3D" id="3.40.47.10">
    <property type="match status" value="2"/>
</dbReference>
<dbReference type="InterPro" id="IPR006162">
    <property type="entry name" value="Ppantetheine_attach_site"/>
</dbReference>
<dbReference type="InterPro" id="IPR013785">
    <property type="entry name" value="Aldolase_TIM"/>
</dbReference>
<feature type="domain" description="Carrier" evidence="10">
    <location>
        <begin position="1561"/>
        <end position="1638"/>
    </location>
</feature>
<comment type="function">
    <text evidence="1">Involved in some intermediate steps for the synthesis of the antibiotic polyketide bacillaene which is involved in secondary metabolism.</text>
</comment>
<evidence type="ECO:0000259" key="10">
    <source>
        <dbReference type="PROSITE" id="PS50075"/>
    </source>
</evidence>
<dbReference type="InterPro" id="IPR014179">
    <property type="entry name" value="PfaD-like_TIM-barrel"/>
</dbReference>
<dbReference type="InterPro" id="IPR020841">
    <property type="entry name" value="PKS_Beta-ketoAc_synthase_dom"/>
</dbReference>
<dbReference type="SUPFAM" id="SSF47336">
    <property type="entry name" value="ACP-like"/>
    <property type="match status" value="3"/>
</dbReference>
<sequence length="1779" mass="198715">SLHCDRENPYIQWQNSPFYVNKSNREWKDSEEKPRRGAVSAFGVSGTNVHLVLESYPKEVPAGRGASLPYYLLALSAKTEAALTEKVEDLIAFLENTSLTDQQMGPISYTLLQGRQHFRHRYMVVAKSQADALYLLKQFDSGEPLPNSDRGVVSEEFISQKVMELFGRDLIQQSHMAATSEQYQEILQGLANLYCQGYDLPWEHLWKEEPGRVHLPTYPFARDSYWKASETEQIPVVASSQPEIAAALSVAADDKTISEPSPVGVVPSDTTEEAFHENLGWEDLQEELADSLAEALYIDRNMILPGKKFIELGLDSIVGVEWVKTLNKTYGTAIKATKVYDYPTLRDFAQYVANELGRLKKRPNKQNPLSREGKGNVKEALEAPSMTEASATSVPMDKAPALLKQKPVGQGKQDNVIRPESLGNPLFQTRYGCKWSYMAGSMAQGIASEASVIAMAEAKLLSFFGSAGLDGTRLASHIEHIQSAVGLHKPYGMCLIANVNNPEEEWEQAKLFITYGVPFIEASAFSTITAPLVYCRIKGIKKDKDGSIYFPRRIIGKCSRLEVAKQFMTPPPGDLVDQLLEEGWITKDEARLSQSIPMVDDIALEADSGGHTDQGVLSALVPSVLALRKDIQYTYSYPELILVGCGGGIGTPEAVASAFMLGADFIFTGSVNQCTVESGAHDVIKALLSTITIHDTAVTVAGDMFEIGAKAQVVRKHTQFYNRANRLYELFMQYDAIEEIPDEIKQEIETHYFKRTFAEVWDLVCEYKKKKNPQHLMEAQANPRFKMALIFKWYFAYCNRATLNGDLSEKDNFQIFCGPALGAFNQWVKGTPYEDWKKRHVVDVAALLMQQASEHLQPRYRPPVNVETPAIPQPSHKDHRSKEETAIAIVGISGQFPKADNVAAFWDNIIHGKDCISEIPPSRWPMAQYYDTDPEAPGKSTSKWMGVLEGVDQFDPAFFHIPPVEAIAMDPQQRLFLENCWSCIEDAGMRPSDLSGSRCGVFVGCATSDYGQLFKETDLNARVLMGSTTSILAARISYLLNLRGPSLAIETACSSSLVAVAEACNSLVLGNSDLALAGGVCIMAGPSLHIMTSKAGMLSQQGRCRTFDDQADGFVPGEGVGVVLLKRLSDAIRDRDTIYGVIKGWGVNQDGKTNGITAPNGQAQTELEKAVYQKFDINPAHITLVEAHGTGTKLGDPIEVEALTEAFQSFTTEKQYCALGSVKSNIGHLLTAAGIAGLIKVLLAIKHRTLPPMIHCHHLNEHIDLAHSPFYISKNKQPWITRQGIPRCAAVSSFGYSGTNAHMVVEEYLPPEEPADVTKHHAPDQPVLMVLSAKNDKQLKRYAERMIHFIQKHPDTDLQQMAYTLQVGREHMARRLAFLAYSPEEVLQTIRMYILGQRPSHLLTATFTRDRKRNRTDDRLYKAFAEGQWQEAANWWIQGGEVDWKQLYGDHLPQRMNLPTYPFERNSLWPKKDDQSTIAESGIRPVTVPEPAVGLPSTTERVLRLPDAEQQVLRPEQIQLQPLMNTKKWADDDQRQSLSPITLSPIDQPVDHQQVVQYAEDDETAVQDMLIDSLSETLFMERQEIDVDDNFHDMGLDSILGVEWMRLINKKQGLVLEATILYDYPTIRELARYIRSTKEVDARPPAKPHPTTKQQDSLDLIAELTKSLADMMYLDPSEVDEDVHFSDLGLDSILGVEWVRVLNKRYGTTIEATTLYDYPTLREFAAWMQKDQVKQTAPSTEEEAPTLSPPTLEEILRKVEQGALEVTEAHVLLQKYNLV</sequence>
<keyword evidence="8" id="KW-0677">Repeat</keyword>
<accession>A0A521FGT8</accession>
<dbReference type="Pfam" id="PF21607">
    <property type="entry name" value="FabD_helical_ins"/>
    <property type="match status" value="1"/>
</dbReference>
<dbReference type="InterPro" id="IPR050091">
    <property type="entry name" value="PKS_NRPS_Biosynth_Enz"/>
</dbReference>
<evidence type="ECO:0000256" key="4">
    <source>
        <dbReference type="ARBA" id="ARBA00022450"/>
    </source>
</evidence>
<evidence type="ECO:0000256" key="7">
    <source>
        <dbReference type="ARBA" id="ARBA00022679"/>
    </source>
</evidence>
<dbReference type="CDD" id="cd00833">
    <property type="entry name" value="PKS"/>
    <property type="match status" value="1"/>
</dbReference>
<feature type="non-terminal residue" evidence="12">
    <location>
        <position position="1"/>
    </location>
</feature>
<evidence type="ECO:0000256" key="8">
    <source>
        <dbReference type="ARBA" id="ARBA00022737"/>
    </source>
</evidence>
<dbReference type="SUPFAM" id="SSF53901">
    <property type="entry name" value="Thiolase-like"/>
    <property type="match status" value="2"/>
</dbReference>
<dbReference type="Gene3D" id="1.10.1240.100">
    <property type="match status" value="2"/>
</dbReference>
<dbReference type="NCBIfam" id="TIGR02814">
    <property type="entry name" value="pfaD_fam"/>
    <property type="match status" value="1"/>
</dbReference>
<dbReference type="SMART" id="SM00823">
    <property type="entry name" value="PKS_PP"/>
    <property type="match status" value="3"/>
</dbReference>
<dbReference type="Gene3D" id="3.20.20.70">
    <property type="entry name" value="Aldolase class I"/>
    <property type="match status" value="1"/>
</dbReference>
<dbReference type="InterPro" id="IPR036736">
    <property type="entry name" value="ACP-like_sf"/>
</dbReference>
<comment type="subcellular location">
    <subcellularLocation>
        <location evidence="2">Cytoplasm</location>
    </subcellularLocation>
</comment>
<keyword evidence="7" id="KW-0808">Transferase</keyword>
<dbReference type="InterPro" id="IPR014031">
    <property type="entry name" value="Ketoacyl_synth_C"/>
</dbReference>
<evidence type="ECO:0000256" key="3">
    <source>
        <dbReference type="ARBA" id="ARBA00004789"/>
    </source>
</evidence>
<dbReference type="SUPFAM" id="SSF51412">
    <property type="entry name" value="Inosine monophosphate dehydrogenase (IMPDH)"/>
    <property type="match status" value="1"/>
</dbReference>
<dbReference type="PROSITE" id="PS50075">
    <property type="entry name" value="CARRIER"/>
    <property type="match status" value="3"/>
</dbReference>
<feature type="domain" description="Ketosynthase family 3 (KS3)" evidence="11">
    <location>
        <begin position="884"/>
        <end position="1307"/>
    </location>
</feature>
<feature type="domain" description="Carrier" evidence="10">
    <location>
        <begin position="279"/>
        <end position="356"/>
    </location>
</feature>
<dbReference type="InterPro" id="IPR018201">
    <property type="entry name" value="Ketoacyl_synth_AS"/>
</dbReference>
<evidence type="ECO:0000256" key="6">
    <source>
        <dbReference type="ARBA" id="ARBA00022553"/>
    </source>
</evidence>
<dbReference type="SMART" id="SM01294">
    <property type="entry name" value="PKS_PP_betabranch"/>
    <property type="match status" value="3"/>
</dbReference>
<evidence type="ECO:0000256" key="5">
    <source>
        <dbReference type="ARBA" id="ARBA00022490"/>
    </source>
</evidence>
<dbReference type="PANTHER" id="PTHR43775:SF37">
    <property type="entry name" value="SI:DKEY-61P9.11"/>
    <property type="match status" value="1"/>
</dbReference>
<dbReference type="GO" id="GO:0004315">
    <property type="term" value="F:3-oxoacyl-[acyl-carrier-protein] synthase activity"/>
    <property type="evidence" value="ECO:0007669"/>
    <property type="project" value="InterPro"/>
</dbReference>
<protein>
    <submittedName>
        <fullName evidence="12">PfaD family protein</fullName>
    </submittedName>
</protein>
<comment type="pathway">
    <text evidence="3">Antibiotic biosynthesis; bacillaene biosynthesis.</text>
</comment>
<feature type="domain" description="Carrier" evidence="10">
    <location>
        <begin position="1655"/>
        <end position="1732"/>
    </location>
</feature>
<dbReference type="InterPro" id="IPR009081">
    <property type="entry name" value="PP-bd_ACP"/>
</dbReference>
<keyword evidence="5" id="KW-0963">Cytoplasm</keyword>
<proteinExistence type="predicted"/>
<name>A0A521FGT8_9BACL</name>
<dbReference type="PROSITE" id="PS00606">
    <property type="entry name" value="KS3_1"/>
    <property type="match status" value="1"/>
</dbReference>
<dbReference type="Pfam" id="PF22621">
    <property type="entry name" value="CurL-like_PKS_C"/>
    <property type="match status" value="1"/>
</dbReference>
<keyword evidence="6" id="KW-0597">Phosphoprotein</keyword>
<keyword evidence="13" id="KW-1185">Reference proteome</keyword>
<dbReference type="PROSITE" id="PS00012">
    <property type="entry name" value="PHOSPHOPANTETHEINE"/>
    <property type="match status" value="1"/>
</dbReference>
<feature type="compositionally biased region" description="Basic and acidic residues" evidence="9">
    <location>
        <begin position="371"/>
        <end position="381"/>
    </location>
</feature>
<dbReference type="InterPro" id="IPR054514">
    <property type="entry name" value="RhiE-like_linker"/>
</dbReference>
<gene>
    <name evidence="12" type="ORF">SAMN06264849_1181</name>
</gene>
<dbReference type="OrthoDB" id="2897140at2"/>
<evidence type="ECO:0000256" key="2">
    <source>
        <dbReference type="ARBA" id="ARBA00004496"/>
    </source>
</evidence>
<dbReference type="InterPro" id="IPR049489">
    <property type="entry name" value="FabD-like_helical_ins"/>
</dbReference>
<dbReference type="GO" id="GO:0031177">
    <property type="term" value="F:phosphopantetheine binding"/>
    <property type="evidence" value="ECO:0007669"/>
    <property type="project" value="InterPro"/>
</dbReference>
<evidence type="ECO:0000256" key="9">
    <source>
        <dbReference type="SAM" id="MobiDB-lite"/>
    </source>
</evidence>
<dbReference type="GO" id="GO:0071770">
    <property type="term" value="P:DIM/DIP cell wall layer assembly"/>
    <property type="evidence" value="ECO:0007669"/>
    <property type="project" value="TreeGrafter"/>
</dbReference>
<organism evidence="12 13">
    <name type="scientific">Melghirimyces algeriensis</name>
    <dbReference type="NCBI Taxonomy" id="910412"/>
    <lineage>
        <taxon>Bacteria</taxon>
        <taxon>Bacillati</taxon>
        <taxon>Bacillota</taxon>
        <taxon>Bacilli</taxon>
        <taxon>Bacillales</taxon>
        <taxon>Thermoactinomycetaceae</taxon>
        <taxon>Melghirimyces</taxon>
    </lineage>
</organism>
<dbReference type="FunFam" id="3.40.47.10:FF:000019">
    <property type="entry name" value="Polyketide synthase type I"/>
    <property type="match status" value="1"/>
</dbReference>
<dbReference type="PROSITE" id="PS52004">
    <property type="entry name" value="KS3_2"/>
    <property type="match status" value="1"/>
</dbReference>
<evidence type="ECO:0000256" key="1">
    <source>
        <dbReference type="ARBA" id="ARBA00003299"/>
    </source>
</evidence>
<dbReference type="SMART" id="SM00825">
    <property type="entry name" value="PKS_KS"/>
    <property type="match status" value="1"/>
</dbReference>
<dbReference type="GO" id="GO:0005886">
    <property type="term" value="C:plasma membrane"/>
    <property type="evidence" value="ECO:0007669"/>
    <property type="project" value="TreeGrafter"/>
</dbReference>
<dbReference type="Pfam" id="PF00550">
    <property type="entry name" value="PP-binding"/>
    <property type="match status" value="3"/>
</dbReference>
<dbReference type="Proteomes" id="UP000315636">
    <property type="component" value="Unassembled WGS sequence"/>
</dbReference>
<dbReference type="GO" id="GO:0004312">
    <property type="term" value="F:fatty acid synthase activity"/>
    <property type="evidence" value="ECO:0007669"/>
    <property type="project" value="TreeGrafter"/>
</dbReference>
<dbReference type="Pfam" id="PF02801">
    <property type="entry name" value="Ketoacyl-synt_C"/>
    <property type="match status" value="1"/>
</dbReference>
<dbReference type="InterPro" id="IPR016039">
    <property type="entry name" value="Thiolase-like"/>
</dbReference>
<dbReference type="Pfam" id="PF00109">
    <property type="entry name" value="ketoacyl-synt"/>
    <property type="match status" value="1"/>
</dbReference>
<evidence type="ECO:0000313" key="12">
    <source>
        <dbReference type="EMBL" id="SMO94770.1"/>
    </source>
</evidence>
<reference evidence="12 13" key="1">
    <citation type="submission" date="2017-05" db="EMBL/GenBank/DDBJ databases">
        <authorList>
            <person name="Varghese N."/>
            <person name="Submissions S."/>
        </authorList>
    </citation>
    <scope>NUCLEOTIDE SEQUENCE [LARGE SCALE GENOMIC DNA]</scope>
    <source>
        <strain evidence="12 13">DSM 45474</strain>
    </source>
</reference>
<dbReference type="GO" id="GO:0006633">
    <property type="term" value="P:fatty acid biosynthetic process"/>
    <property type="evidence" value="ECO:0007669"/>
    <property type="project" value="InterPro"/>
</dbReference>
<dbReference type="InterPro" id="IPR014030">
    <property type="entry name" value="Ketoacyl_synth_N"/>
</dbReference>
<dbReference type="EMBL" id="FXTI01000018">
    <property type="protein sequence ID" value="SMO94770.1"/>
    <property type="molecule type" value="Genomic_DNA"/>
</dbReference>
<dbReference type="Pfam" id="PF22336">
    <property type="entry name" value="RhiE-like_linker"/>
    <property type="match status" value="1"/>
</dbReference>
<dbReference type="GO" id="GO:0005737">
    <property type="term" value="C:cytoplasm"/>
    <property type="evidence" value="ECO:0007669"/>
    <property type="project" value="UniProtKB-SubCell"/>
</dbReference>
<dbReference type="PANTHER" id="PTHR43775">
    <property type="entry name" value="FATTY ACID SYNTHASE"/>
    <property type="match status" value="1"/>
</dbReference>
<evidence type="ECO:0000259" key="11">
    <source>
        <dbReference type="PROSITE" id="PS52004"/>
    </source>
</evidence>
<dbReference type="Gene3D" id="1.10.1200.10">
    <property type="entry name" value="ACP-like"/>
    <property type="match status" value="3"/>
</dbReference>
<feature type="region of interest" description="Disordered" evidence="9">
    <location>
        <begin position="359"/>
        <end position="394"/>
    </location>
</feature>